<dbReference type="PANTHER" id="PTHR34848:SF1">
    <property type="entry name" value="BIFUNCTIONAL ADENOSYLCOBALAMIN BIOSYNTHESIS PROTEIN COBU"/>
    <property type="match status" value="1"/>
</dbReference>
<dbReference type="EC" id="2.7.1.156" evidence="8"/>
<evidence type="ECO:0000256" key="8">
    <source>
        <dbReference type="ARBA" id="ARBA00012016"/>
    </source>
</evidence>
<comment type="pathway">
    <text evidence="5">Cofactor biosynthesis; adenosylcobalamin biosynthesis; adenosylcobalamin from cob(II)yrinate a,c-diamide: step 6/7.</text>
</comment>
<dbReference type="Gene3D" id="3.40.50.300">
    <property type="entry name" value="P-loop containing nucleotide triphosphate hydrolases"/>
    <property type="match status" value="1"/>
</dbReference>
<comment type="similarity">
    <text evidence="7">Belongs to the CobU/CobP family.</text>
</comment>
<evidence type="ECO:0000256" key="13">
    <source>
        <dbReference type="ARBA" id="ARBA00022777"/>
    </source>
</evidence>
<feature type="binding site" evidence="19">
    <location>
        <position position="63"/>
    </location>
    <ligand>
        <name>GTP</name>
        <dbReference type="ChEBI" id="CHEBI:37565"/>
    </ligand>
</feature>
<dbReference type="GO" id="GO:0005525">
    <property type="term" value="F:GTP binding"/>
    <property type="evidence" value="ECO:0007669"/>
    <property type="project" value="UniProtKB-KW"/>
</dbReference>
<keyword evidence="21" id="KW-1185">Reference proteome</keyword>
<evidence type="ECO:0000256" key="14">
    <source>
        <dbReference type="ARBA" id="ARBA00022840"/>
    </source>
</evidence>
<evidence type="ECO:0000256" key="18">
    <source>
        <dbReference type="PIRSR" id="PIRSR006135-1"/>
    </source>
</evidence>
<dbReference type="PANTHER" id="PTHR34848">
    <property type="match status" value="1"/>
</dbReference>
<feature type="binding site" evidence="19">
    <location>
        <begin position="51"/>
        <end position="54"/>
    </location>
    <ligand>
        <name>GTP</name>
        <dbReference type="ChEBI" id="CHEBI:37565"/>
    </ligand>
</feature>
<keyword evidence="13 20" id="KW-0418">Kinase</keyword>
<keyword evidence="14" id="KW-0067">ATP-binding</keyword>
<comment type="catalytic activity">
    <reaction evidence="1">
        <text>adenosylcob(III)inamide + ATP = adenosylcob(III)inamide phosphate + ADP + H(+)</text>
        <dbReference type="Rhea" id="RHEA:15769"/>
        <dbReference type="ChEBI" id="CHEBI:2480"/>
        <dbReference type="ChEBI" id="CHEBI:15378"/>
        <dbReference type="ChEBI" id="CHEBI:30616"/>
        <dbReference type="ChEBI" id="CHEBI:58502"/>
        <dbReference type="ChEBI" id="CHEBI:456216"/>
        <dbReference type="EC" id="2.7.1.156"/>
    </reaction>
</comment>
<evidence type="ECO:0000256" key="6">
    <source>
        <dbReference type="ARBA" id="ARBA00005159"/>
    </source>
</evidence>
<comment type="pathway">
    <text evidence="6">Cofactor biosynthesis; adenosylcobalamin biosynthesis; adenosylcobalamin from cob(II)yrinate a,c-diamide: step 5/7.</text>
</comment>
<sequence length="185" mass="20024">MGTLILVTGGARSGKSSYALARAEAVSTIRHFLATCPVTDTEMGQRIDRHRREREGRGWTSCEEEIALVSRIAALQGPGVVLVDCLTLWVNNLLFQADRHDEVFDEQALRREIGQLLAAISGYPGTVIVVSNEVGMGIVPDNQLARHYRDLVGTCNRLIAAAADEVVLVSCGLPLFLKTARPGGI</sequence>
<dbReference type="NCBIfam" id="NF004469">
    <property type="entry name" value="PRK05800.1"/>
    <property type="match status" value="1"/>
</dbReference>
<evidence type="ECO:0000256" key="16">
    <source>
        <dbReference type="ARBA" id="ARBA00029570"/>
    </source>
</evidence>
<dbReference type="EC" id="2.7.7.62" evidence="9"/>
<comment type="catalytic activity">
    <reaction evidence="2">
        <text>adenosylcob(III)inamide phosphate + GTP + H(+) = adenosylcob(III)inamide-GDP + diphosphate</text>
        <dbReference type="Rhea" id="RHEA:22712"/>
        <dbReference type="ChEBI" id="CHEBI:15378"/>
        <dbReference type="ChEBI" id="CHEBI:33019"/>
        <dbReference type="ChEBI" id="CHEBI:37565"/>
        <dbReference type="ChEBI" id="CHEBI:58502"/>
        <dbReference type="ChEBI" id="CHEBI:60487"/>
        <dbReference type="EC" id="2.7.7.62"/>
    </reaction>
</comment>
<evidence type="ECO:0000256" key="12">
    <source>
        <dbReference type="ARBA" id="ARBA00022741"/>
    </source>
</evidence>
<dbReference type="GO" id="GO:0009236">
    <property type="term" value="P:cobalamin biosynthetic process"/>
    <property type="evidence" value="ECO:0007669"/>
    <property type="project" value="UniProtKB-UniPathway"/>
</dbReference>
<feature type="binding site" evidence="19">
    <location>
        <position position="84"/>
    </location>
    <ligand>
        <name>GTP</name>
        <dbReference type="ChEBI" id="CHEBI:37565"/>
    </ligand>
</feature>
<dbReference type="PIRSF" id="PIRSF006135">
    <property type="entry name" value="CobU"/>
    <property type="match status" value="1"/>
</dbReference>
<dbReference type="AlphaFoldDB" id="A0A840UJE1"/>
<gene>
    <name evidence="20" type="ORF">HNQ81_000164</name>
</gene>
<dbReference type="GO" id="GO:0008820">
    <property type="term" value="F:cobinamide phosphate guanylyltransferase activity"/>
    <property type="evidence" value="ECO:0007669"/>
    <property type="project" value="UniProtKB-EC"/>
</dbReference>
<dbReference type="EMBL" id="JACHEO010000001">
    <property type="protein sequence ID" value="MBB5346457.1"/>
    <property type="molecule type" value="Genomic_DNA"/>
</dbReference>
<keyword evidence="12 19" id="KW-0547">Nucleotide-binding</keyword>
<comment type="caution">
    <text evidence="20">The sequence shown here is derived from an EMBL/GenBank/DDBJ whole genome shotgun (WGS) entry which is preliminary data.</text>
</comment>
<evidence type="ECO:0000256" key="4">
    <source>
        <dbReference type="ARBA" id="ARBA00003889"/>
    </source>
</evidence>
<evidence type="ECO:0000313" key="20">
    <source>
        <dbReference type="EMBL" id="MBB5346457.1"/>
    </source>
</evidence>
<evidence type="ECO:0000256" key="1">
    <source>
        <dbReference type="ARBA" id="ARBA00000312"/>
    </source>
</evidence>
<dbReference type="Proteomes" id="UP000539642">
    <property type="component" value="Unassembled WGS sequence"/>
</dbReference>
<evidence type="ECO:0000256" key="19">
    <source>
        <dbReference type="PIRSR" id="PIRSR006135-2"/>
    </source>
</evidence>
<dbReference type="GO" id="GO:0043752">
    <property type="term" value="F:adenosylcobinamide kinase activity"/>
    <property type="evidence" value="ECO:0007669"/>
    <property type="project" value="UniProtKB-EC"/>
</dbReference>
<dbReference type="GO" id="GO:0005524">
    <property type="term" value="F:ATP binding"/>
    <property type="evidence" value="ECO:0007669"/>
    <property type="project" value="UniProtKB-KW"/>
</dbReference>
<dbReference type="InterPro" id="IPR027417">
    <property type="entry name" value="P-loop_NTPase"/>
</dbReference>
<dbReference type="Pfam" id="PF02283">
    <property type="entry name" value="CobU"/>
    <property type="match status" value="1"/>
</dbReference>
<keyword evidence="15 19" id="KW-0342">GTP-binding</keyword>
<evidence type="ECO:0000313" key="21">
    <source>
        <dbReference type="Proteomes" id="UP000539642"/>
    </source>
</evidence>
<evidence type="ECO:0000256" key="7">
    <source>
        <dbReference type="ARBA" id="ARBA00007490"/>
    </source>
</evidence>
<feature type="active site" description="GMP-histidine intermediate" evidence="18">
    <location>
        <position position="50"/>
    </location>
</feature>
<comment type="function">
    <text evidence="4">Catalyzes ATP-dependent phosphorylation of adenosylcobinamide and addition of GMP to adenosylcobinamide phosphate.</text>
</comment>
<organism evidence="20 21">
    <name type="scientific">Desulfoprunum benzoelyticum</name>
    <dbReference type="NCBI Taxonomy" id="1506996"/>
    <lineage>
        <taxon>Bacteria</taxon>
        <taxon>Pseudomonadati</taxon>
        <taxon>Thermodesulfobacteriota</taxon>
        <taxon>Desulfobulbia</taxon>
        <taxon>Desulfobulbales</taxon>
        <taxon>Desulfobulbaceae</taxon>
        <taxon>Desulfoprunum</taxon>
    </lineage>
</organism>
<dbReference type="RefSeq" id="WP_183347330.1">
    <property type="nucleotide sequence ID" value="NZ_JACHEO010000001.1"/>
</dbReference>
<evidence type="ECO:0000256" key="9">
    <source>
        <dbReference type="ARBA" id="ARBA00012523"/>
    </source>
</evidence>
<evidence type="ECO:0000256" key="17">
    <source>
        <dbReference type="ARBA" id="ARBA00030571"/>
    </source>
</evidence>
<keyword evidence="11 20" id="KW-0808">Transferase</keyword>
<evidence type="ECO:0000256" key="10">
    <source>
        <dbReference type="ARBA" id="ARBA00022573"/>
    </source>
</evidence>
<evidence type="ECO:0000256" key="11">
    <source>
        <dbReference type="ARBA" id="ARBA00022679"/>
    </source>
</evidence>
<dbReference type="UniPathway" id="UPA00148">
    <property type="reaction ID" value="UER00236"/>
</dbReference>
<dbReference type="SUPFAM" id="SSF52540">
    <property type="entry name" value="P-loop containing nucleoside triphosphate hydrolases"/>
    <property type="match status" value="1"/>
</dbReference>
<evidence type="ECO:0000256" key="2">
    <source>
        <dbReference type="ARBA" id="ARBA00000711"/>
    </source>
</evidence>
<proteinExistence type="inferred from homology"/>
<keyword evidence="20" id="KW-0548">Nucleotidyltransferase</keyword>
<dbReference type="CDD" id="cd00544">
    <property type="entry name" value="CobU"/>
    <property type="match status" value="1"/>
</dbReference>
<evidence type="ECO:0000256" key="3">
    <source>
        <dbReference type="ARBA" id="ARBA00001522"/>
    </source>
</evidence>
<evidence type="ECO:0000256" key="15">
    <source>
        <dbReference type="ARBA" id="ARBA00023134"/>
    </source>
</evidence>
<protein>
    <recommendedName>
        <fullName evidence="16">Adenosylcobinamide kinase</fullName>
        <ecNumber evidence="8">2.7.1.156</ecNumber>
        <ecNumber evidence="9">2.7.7.62</ecNumber>
    </recommendedName>
    <alternativeName>
        <fullName evidence="17">Adenosylcobinamide-phosphate guanylyltransferase</fullName>
    </alternativeName>
</protein>
<feature type="binding site" evidence="19">
    <location>
        <begin position="9"/>
        <end position="16"/>
    </location>
    <ligand>
        <name>GTP</name>
        <dbReference type="ChEBI" id="CHEBI:37565"/>
    </ligand>
</feature>
<name>A0A840UJE1_9BACT</name>
<dbReference type="InterPro" id="IPR003203">
    <property type="entry name" value="CobU/CobP"/>
</dbReference>
<comment type="catalytic activity">
    <reaction evidence="3">
        <text>adenosylcob(III)inamide + GTP = adenosylcob(III)inamide phosphate + GDP + H(+)</text>
        <dbReference type="Rhea" id="RHEA:15765"/>
        <dbReference type="ChEBI" id="CHEBI:2480"/>
        <dbReference type="ChEBI" id="CHEBI:15378"/>
        <dbReference type="ChEBI" id="CHEBI:37565"/>
        <dbReference type="ChEBI" id="CHEBI:58189"/>
        <dbReference type="ChEBI" id="CHEBI:58502"/>
        <dbReference type="EC" id="2.7.1.156"/>
    </reaction>
</comment>
<evidence type="ECO:0000256" key="5">
    <source>
        <dbReference type="ARBA" id="ARBA00004692"/>
    </source>
</evidence>
<reference evidence="20 21" key="1">
    <citation type="submission" date="2020-08" db="EMBL/GenBank/DDBJ databases">
        <title>Genomic Encyclopedia of Type Strains, Phase IV (KMG-IV): sequencing the most valuable type-strain genomes for metagenomic binning, comparative biology and taxonomic classification.</title>
        <authorList>
            <person name="Goeker M."/>
        </authorList>
    </citation>
    <scope>NUCLEOTIDE SEQUENCE [LARGE SCALE GENOMIC DNA]</scope>
    <source>
        <strain evidence="20 21">DSM 28570</strain>
    </source>
</reference>
<keyword evidence="10" id="KW-0169">Cobalamin biosynthesis</keyword>
<accession>A0A840UJE1</accession>